<dbReference type="InterPro" id="IPR036388">
    <property type="entry name" value="WH-like_DNA-bd_sf"/>
</dbReference>
<dbReference type="InterPro" id="IPR047640">
    <property type="entry name" value="RpiR-like"/>
</dbReference>
<dbReference type="EMBL" id="MOEC01000022">
    <property type="protein sequence ID" value="OIS91901.1"/>
    <property type="molecule type" value="Genomic_DNA"/>
</dbReference>
<sequence length="280" mass="30988">MKPTEKSFLTRVRDVMGELPPAEKRLGEFVCDFPGELASYSASELAALAHVSNATVTRFVQRLGYDTYEESRRHAREEKQTGSRLFLSSATDAESGQSLSSHVGQGIANLEKTFLSIRETQIDAVVEAMLGARKTWVFGFRSSQPFAAYLQWQMIQVVDNIVAVPGPGQTLGEYIASISPDDMVIVFALRRRIAKMDDILAAIEKRGAKLLYITDEGAPFRASAQWHFHCQTLAPGPLFNHVAVMALCHLLTTRAIEKAGASGRKRLRDIEAFGDLLEEL</sequence>
<dbReference type="Pfam" id="PF01418">
    <property type="entry name" value="HTH_6"/>
    <property type="match status" value="1"/>
</dbReference>
<evidence type="ECO:0000256" key="2">
    <source>
        <dbReference type="ARBA" id="ARBA00023125"/>
    </source>
</evidence>
<dbReference type="InterPro" id="IPR035472">
    <property type="entry name" value="RpiR-like_SIS"/>
</dbReference>
<dbReference type="GO" id="GO:0003677">
    <property type="term" value="F:DNA binding"/>
    <property type="evidence" value="ECO:0007669"/>
    <property type="project" value="UniProtKB-KW"/>
</dbReference>
<proteinExistence type="predicted"/>
<comment type="caution">
    <text evidence="5">The sequence shown here is derived from an EMBL/GenBank/DDBJ whole genome shotgun (WGS) entry which is preliminary data.</text>
</comment>
<dbReference type="PANTHER" id="PTHR30514:SF18">
    <property type="entry name" value="RPIR-FAMILY TRANSCRIPTIONAL REGULATOR"/>
    <property type="match status" value="1"/>
</dbReference>
<dbReference type="InterPro" id="IPR001347">
    <property type="entry name" value="SIS_dom"/>
</dbReference>
<dbReference type="CDD" id="cd05013">
    <property type="entry name" value="SIS_RpiR"/>
    <property type="match status" value="1"/>
</dbReference>
<dbReference type="InterPro" id="IPR009057">
    <property type="entry name" value="Homeodomain-like_sf"/>
</dbReference>
<dbReference type="OrthoDB" id="3237351at2"/>
<keyword evidence="2 5" id="KW-0238">DNA-binding</keyword>
<evidence type="ECO:0000259" key="4">
    <source>
        <dbReference type="PROSITE" id="PS51071"/>
    </source>
</evidence>
<dbReference type="Gene3D" id="3.40.50.10490">
    <property type="entry name" value="Glucose-6-phosphate isomerase like protein, domain 1"/>
    <property type="match status" value="1"/>
</dbReference>
<dbReference type="InterPro" id="IPR000281">
    <property type="entry name" value="HTH_RpiR"/>
</dbReference>
<evidence type="ECO:0000256" key="3">
    <source>
        <dbReference type="ARBA" id="ARBA00023163"/>
    </source>
</evidence>
<keyword evidence="6" id="KW-1185">Reference proteome</keyword>
<dbReference type="Pfam" id="PF01380">
    <property type="entry name" value="SIS"/>
    <property type="match status" value="1"/>
</dbReference>
<protein>
    <submittedName>
        <fullName evidence="5">DNA-binding protein</fullName>
    </submittedName>
</protein>
<dbReference type="GO" id="GO:1901135">
    <property type="term" value="P:carbohydrate derivative metabolic process"/>
    <property type="evidence" value="ECO:0007669"/>
    <property type="project" value="InterPro"/>
</dbReference>
<organism evidence="5 6">
    <name type="scientific">Brucella cytisi</name>
    <dbReference type="NCBI Taxonomy" id="407152"/>
    <lineage>
        <taxon>Bacteria</taxon>
        <taxon>Pseudomonadati</taxon>
        <taxon>Pseudomonadota</taxon>
        <taxon>Alphaproteobacteria</taxon>
        <taxon>Hyphomicrobiales</taxon>
        <taxon>Brucellaceae</taxon>
        <taxon>Brucella/Ochrobactrum group</taxon>
        <taxon>Brucella</taxon>
    </lineage>
</organism>
<gene>
    <name evidence="5" type="ORF">BLA27_19450</name>
</gene>
<dbReference type="GO" id="GO:0097367">
    <property type="term" value="F:carbohydrate derivative binding"/>
    <property type="evidence" value="ECO:0007669"/>
    <property type="project" value="InterPro"/>
</dbReference>
<dbReference type="Proteomes" id="UP000182985">
    <property type="component" value="Unassembled WGS sequence"/>
</dbReference>
<dbReference type="PROSITE" id="PS51071">
    <property type="entry name" value="HTH_RPIR"/>
    <property type="match status" value="1"/>
</dbReference>
<dbReference type="RefSeq" id="WP_071633144.1">
    <property type="nucleotide sequence ID" value="NZ_MOEC01000022.1"/>
</dbReference>
<dbReference type="AlphaFoldDB" id="A0A1J6HFZ6"/>
<evidence type="ECO:0000313" key="6">
    <source>
        <dbReference type="Proteomes" id="UP000182985"/>
    </source>
</evidence>
<keyword evidence="3" id="KW-0804">Transcription</keyword>
<evidence type="ECO:0000313" key="5">
    <source>
        <dbReference type="EMBL" id="OIS91901.1"/>
    </source>
</evidence>
<dbReference type="Gene3D" id="1.10.10.10">
    <property type="entry name" value="Winged helix-like DNA-binding domain superfamily/Winged helix DNA-binding domain"/>
    <property type="match status" value="1"/>
</dbReference>
<name>A0A1J6HFZ6_9HYPH</name>
<dbReference type="GO" id="GO:0003700">
    <property type="term" value="F:DNA-binding transcription factor activity"/>
    <property type="evidence" value="ECO:0007669"/>
    <property type="project" value="InterPro"/>
</dbReference>
<dbReference type="SUPFAM" id="SSF53697">
    <property type="entry name" value="SIS domain"/>
    <property type="match status" value="1"/>
</dbReference>
<accession>A0A1J6HFZ6</accession>
<feature type="domain" description="HTH rpiR-type" evidence="4">
    <location>
        <begin position="6"/>
        <end position="82"/>
    </location>
</feature>
<keyword evidence="1" id="KW-0805">Transcription regulation</keyword>
<evidence type="ECO:0000256" key="1">
    <source>
        <dbReference type="ARBA" id="ARBA00023015"/>
    </source>
</evidence>
<dbReference type="SUPFAM" id="SSF46689">
    <property type="entry name" value="Homeodomain-like"/>
    <property type="match status" value="1"/>
</dbReference>
<dbReference type="InterPro" id="IPR046348">
    <property type="entry name" value="SIS_dom_sf"/>
</dbReference>
<dbReference type="PANTHER" id="PTHR30514">
    <property type="entry name" value="GLUCOKINASE"/>
    <property type="match status" value="1"/>
</dbReference>
<reference evidence="5 6" key="1">
    <citation type="submission" date="2016-10" db="EMBL/GenBank/DDBJ databases">
        <title>The Draft Genome Sequence of the Potato Rhizosphere Bacteria Ochrobactrum sp. IPA7.2.</title>
        <authorList>
            <person name="Gogoleva N.E."/>
            <person name="Khlopko Y.A."/>
            <person name="Burygin G.L."/>
            <person name="Plotnikov A.O."/>
        </authorList>
    </citation>
    <scope>NUCLEOTIDE SEQUENCE [LARGE SCALE GENOMIC DNA]</scope>
    <source>
        <strain evidence="5 6">IPA7.2</strain>
    </source>
</reference>